<sequence length="181" mass="21484">MNTQLIDTGHHSAENISLENIYEKYHIFFVRYAEKMVGGEFYAEDVVQDVFISLLQQTNYFVSEASVLKYIYKAVYNRCIDFVRHKQIEQQYEEICNSDFRSTLNKDGHNALLTKEFFIVIEKRIKALPQKCKQIFMLKYDNEYSNPEISERLGLSIRTVENQVYIARNVLRKYVDLYLCS</sequence>
<dbReference type="Proteomes" id="UP000184192">
    <property type="component" value="Unassembled WGS sequence"/>
</dbReference>
<dbReference type="InterPro" id="IPR013249">
    <property type="entry name" value="RNA_pol_sigma70_r4_t2"/>
</dbReference>
<comment type="similarity">
    <text evidence="1">Belongs to the sigma-70 factor family. ECF subfamily.</text>
</comment>
<keyword evidence="4" id="KW-0804">Transcription</keyword>
<feature type="domain" description="RNA polymerase sigma factor 70 region 4 type 2" evidence="6">
    <location>
        <begin position="121"/>
        <end position="168"/>
    </location>
</feature>
<dbReference type="SUPFAM" id="SSF88946">
    <property type="entry name" value="Sigma2 domain of RNA polymerase sigma factors"/>
    <property type="match status" value="1"/>
</dbReference>
<dbReference type="InterPro" id="IPR014327">
    <property type="entry name" value="RNA_pol_sigma70_bacteroid"/>
</dbReference>
<dbReference type="RefSeq" id="WP_025832784.1">
    <property type="nucleotide sequence ID" value="NZ_FQZN01000034.1"/>
</dbReference>
<dbReference type="SUPFAM" id="SSF88659">
    <property type="entry name" value="Sigma3 and sigma4 domains of RNA polymerase sigma factors"/>
    <property type="match status" value="1"/>
</dbReference>
<keyword evidence="3" id="KW-0731">Sigma factor</keyword>
<protein>
    <submittedName>
        <fullName evidence="7">RNA polymerase sigma-70 factor, ECF subfamily</fullName>
    </submittedName>
</protein>
<evidence type="ECO:0000256" key="4">
    <source>
        <dbReference type="ARBA" id="ARBA00023163"/>
    </source>
</evidence>
<evidence type="ECO:0000259" key="6">
    <source>
        <dbReference type="Pfam" id="PF08281"/>
    </source>
</evidence>
<dbReference type="PANTHER" id="PTHR43133:SF46">
    <property type="entry name" value="RNA POLYMERASE SIGMA-70 FACTOR ECF SUBFAMILY"/>
    <property type="match status" value="1"/>
</dbReference>
<evidence type="ECO:0000313" key="8">
    <source>
        <dbReference type="Proteomes" id="UP000184192"/>
    </source>
</evidence>
<reference evidence="8" key="1">
    <citation type="submission" date="2016-11" db="EMBL/GenBank/DDBJ databases">
        <authorList>
            <person name="Varghese N."/>
            <person name="Submissions S."/>
        </authorList>
    </citation>
    <scope>NUCLEOTIDE SEQUENCE [LARGE SCALE GENOMIC DNA]</scope>
    <source>
        <strain evidence="8">DSM 26884</strain>
    </source>
</reference>
<dbReference type="InterPro" id="IPR014284">
    <property type="entry name" value="RNA_pol_sigma-70_dom"/>
</dbReference>
<dbReference type="NCBIfam" id="TIGR02985">
    <property type="entry name" value="Sig70_bacteroi1"/>
    <property type="match status" value="1"/>
</dbReference>
<keyword evidence="8" id="KW-1185">Reference proteome</keyword>
<dbReference type="GO" id="GO:0003677">
    <property type="term" value="F:DNA binding"/>
    <property type="evidence" value="ECO:0007669"/>
    <property type="project" value="InterPro"/>
</dbReference>
<organism evidence="7 8">
    <name type="scientific">Bacteroides stercorirosoris</name>
    <dbReference type="NCBI Taxonomy" id="871324"/>
    <lineage>
        <taxon>Bacteria</taxon>
        <taxon>Pseudomonadati</taxon>
        <taxon>Bacteroidota</taxon>
        <taxon>Bacteroidia</taxon>
        <taxon>Bacteroidales</taxon>
        <taxon>Bacteroidaceae</taxon>
        <taxon>Bacteroides</taxon>
    </lineage>
</organism>
<dbReference type="GO" id="GO:0006352">
    <property type="term" value="P:DNA-templated transcription initiation"/>
    <property type="evidence" value="ECO:0007669"/>
    <property type="project" value="InterPro"/>
</dbReference>
<keyword evidence="2" id="KW-0805">Transcription regulation</keyword>
<dbReference type="InterPro" id="IPR036388">
    <property type="entry name" value="WH-like_DNA-bd_sf"/>
</dbReference>
<evidence type="ECO:0000256" key="1">
    <source>
        <dbReference type="ARBA" id="ARBA00010641"/>
    </source>
</evidence>
<evidence type="ECO:0000259" key="5">
    <source>
        <dbReference type="Pfam" id="PF04542"/>
    </source>
</evidence>
<feature type="domain" description="RNA polymerase sigma-70 region 2" evidence="5">
    <location>
        <begin position="21"/>
        <end position="87"/>
    </location>
</feature>
<dbReference type="Pfam" id="PF08281">
    <property type="entry name" value="Sigma70_r4_2"/>
    <property type="match status" value="1"/>
</dbReference>
<dbReference type="AlphaFoldDB" id="A0A1M6K383"/>
<accession>A0A1M6K383</accession>
<dbReference type="InterPro" id="IPR039425">
    <property type="entry name" value="RNA_pol_sigma-70-like"/>
</dbReference>
<proteinExistence type="inferred from homology"/>
<evidence type="ECO:0000256" key="3">
    <source>
        <dbReference type="ARBA" id="ARBA00023082"/>
    </source>
</evidence>
<dbReference type="eggNOG" id="COG1595">
    <property type="taxonomic scope" value="Bacteria"/>
</dbReference>
<dbReference type="EMBL" id="FQZN01000034">
    <property type="protein sequence ID" value="SHJ53400.1"/>
    <property type="molecule type" value="Genomic_DNA"/>
</dbReference>
<dbReference type="Gene3D" id="1.10.1740.10">
    <property type="match status" value="1"/>
</dbReference>
<name>A0A1M6K383_9BACE</name>
<dbReference type="Pfam" id="PF04542">
    <property type="entry name" value="Sigma70_r2"/>
    <property type="match status" value="1"/>
</dbReference>
<dbReference type="GO" id="GO:0016987">
    <property type="term" value="F:sigma factor activity"/>
    <property type="evidence" value="ECO:0007669"/>
    <property type="project" value="UniProtKB-KW"/>
</dbReference>
<dbReference type="PANTHER" id="PTHR43133">
    <property type="entry name" value="RNA POLYMERASE ECF-TYPE SIGMA FACTO"/>
    <property type="match status" value="1"/>
</dbReference>
<dbReference type="Gene3D" id="1.10.10.10">
    <property type="entry name" value="Winged helix-like DNA-binding domain superfamily/Winged helix DNA-binding domain"/>
    <property type="match status" value="1"/>
</dbReference>
<evidence type="ECO:0000313" key="7">
    <source>
        <dbReference type="EMBL" id="SHJ53400.1"/>
    </source>
</evidence>
<dbReference type="InterPro" id="IPR013324">
    <property type="entry name" value="RNA_pol_sigma_r3/r4-like"/>
</dbReference>
<gene>
    <name evidence="7" type="ORF">SAMN05444350_1345</name>
</gene>
<dbReference type="InterPro" id="IPR013325">
    <property type="entry name" value="RNA_pol_sigma_r2"/>
</dbReference>
<dbReference type="InterPro" id="IPR007627">
    <property type="entry name" value="RNA_pol_sigma70_r2"/>
</dbReference>
<dbReference type="NCBIfam" id="TIGR02937">
    <property type="entry name" value="sigma70-ECF"/>
    <property type="match status" value="1"/>
</dbReference>
<evidence type="ECO:0000256" key="2">
    <source>
        <dbReference type="ARBA" id="ARBA00023015"/>
    </source>
</evidence>
<dbReference type="GeneID" id="92714149"/>